<dbReference type="GeneID" id="117232587"/>
<keyword evidence="1" id="KW-0732">Signal</keyword>
<keyword evidence="2" id="KW-1185">Reference proteome</keyword>
<name>A0A6J3K615_9HYME</name>
<gene>
    <name evidence="3" type="primary">LOC117232587</name>
</gene>
<reference evidence="3" key="1">
    <citation type="submission" date="2025-08" db="UniProtKB">
        <authorList>
            <consortium name="RefSeq"/>
        </authorList>
    </citation>
    <scope>IDENTIFICATION</scope>
    <source>
        <tissue evidence="3">Muscle</tissue>
    </source>
</reference>
<organism evidence="2 3">
    <name type="scientific">Bombus vosnesenskii</name>
    <dbReference type="NCBI Taxonomy" id="207650"/>
    <lineage>
        <taxon>Eukaryota</taxon>
        <taxon>Metazoa</taxon>
        <taxon>Ecdysozoa</taxon>
        <taxon>Arthropoda</taxon>
        <taxon>Hexapoda</taxon>
        <taxon>Insecta</taxon>
        <taxon>Pterygota</taxon>
        <taxon>Neoptera</taxon>
        <taxon>Endopterygota</taxon>
        <taxon>Hymenoptera</taxon>
        <taxon>Apocrita</taxon>
        <taxon>Aculeata</taxon>
        <taxon>Apoidea</taxon>
        <taxon>Anthophila</taxon>
        <taxon>Apidae</taxon>
        <taxon>Bombus</taxon>
        <taxon>Pyrobombus</taxon>
    </lineage>
</organism>
<sequence length="150" mass="16431">MRVLFVILFICLLAISAITGCRPAGALCSDDKDCCQPLICNPWARRCTKKMGPPSPPELKNYATSIAIEMRFLLPMLMFMAVCTAVLSTQSKETGTCSPWNGKCTVYEDCCRHLLCLTYAAKCVLNPVHIPGQDKRPIGNGPFPPGYPSD</sequence>
<accession>A0A6J3K615</accession>
<evidence type="ECO:0000313" key="3">
    <source>
        <dbReference type="RefSeq" id="XP_033347926.1"/>
    </source>
</evidence>
<dbReference type="AlphaFoldDB" id="A0A6J3K615"/>
<dbReference type="PROSITE" id="PS51257">
    <property type="entry name" value="PROKAR_LIPOPROTEIN"/>
    <property type="match status" value="1"/>
</dbReference>
<evidence type="ECO:0000313" key="2">
    <source>
        <dbReference type="Proteomes" id="UP000504631"/>
    </source>
</evidence>
<proteinExistence type="predicted"/>
<dbReference type="KEGG" id="bvk:117232587"/>
<feature type="signal peptide" evidence="1">
    <location>
        <begin position="1"/>
        <end position="20"/>
    </location>
</feature>
<feature type="chain" id="PRO_5026826259" evidence="1">
    <location>
        <begin position="21"/>
        <end position="150"/>
    </location>
</feature>
<protein>
    <submittedName>
        <fullName evidence="3">Uncharacterized protein LOC117232587</fullName>
    </submittedName>
</protein>
<evidence type="ECO:0000256" key="1">
    <source>
        <dbReference type="SAM" id="SignalP"/>
    </source>
</evidence>
<dbReference type="RefSeq" id="XP_033347926.1">
    <property type="nucleotide sequence ID" value="XM_033492035.1"/>
</dbReference>
<dbReference type="Proteomes" id="UP000504631">
    <property type="component" value="Unplaced"/>
</dbReference>